<dbReference type="EMBL" id="JTDV01000010">
    <property type="protein sequence ID" value="KJD32101.1"/>
    <property type="molecule type" value="Genomic_DNA"/>
</dbReference>
<dbReference type="EMBL" id="JTDV01000010">
    <property type="protein sequence ID" value="KJD32263.1"/>
    <property type="molecule type" value="Genomic_DNA"/>
</dbReference>
<sequence length="87" mass="10470">MKINWQSQTKLDEVYVQTKLDMEYAFRKKVSKFLIQNQIEECCDDYKCLVFNFFVDQGYFEISPETPEPIYSNFLSFWKKLSLNEAS</sequence>
<name>A0A0D7VZ28_9FLAO</name>
<protein>
    <submittedName>
        <fullName evidence="1">Uncharacterized protein</fullName>
    </submittedName>
</protein>
<organism evidence="1 3">
    <name type="scientific">Neotamlana nanhaiensis</name>
    <dbReference type="NCBI Taxonomy" id="1382798"/>
    <lineage>
        <taxon>Bacteria</taxon>
        <taxon>Pseudomonadati</taxon>
        <taxon>Bacteroidota</taxon>
        <taxon>Flavobacteriia</taxon>
        <taxon>Flavobacteriales</taxon>
        <taxon>Flavobacteriaceae</taxon>
        <taxon>Neotamlana</taxon>
    </lineage>
</organism>
<dbReference type="Proteomes" id="UP000032361">
    <property type="component" value="Unassembled WGS sequence"/>
</dbReference>
<gene>
    <name evidence="1" type="ORF">PK35_10845</name>
    <name evidence="2" type="ORF">PK35_11730</name>
</gene>
<proteinExistence type="predicted"/>
<dbReference type="OrthoDB" id="1448873at2"/>
<evidence type="ECO:0000313" key="3">
    <source>
        <dbReference type="Proteomes" id="UP000032361"/>
    </source>
</evidence>
<accession>A0A0D7VZ28</accession>
<dbReference type="STRING" id="1382798.PK35_10845"/>
<dbReference type="AlphaFoldDB" id="A0A0D7VZ28"/>
<comment type="caution">
    <text evidence="1">The sequence shown here is derived from an EMBL/GenBank/DDBJ whole genome shotgun (WGS) entry which is preliminary data.</text>
</comment>
<evidence type="ECO:0000313" key="2">
    <source>
        <dbReference type="EMBL" id="KJD32263.1"/>
    </source>
</evidence>
<evidence type="ECO:0000313" key="1">
    <source>
        <dbReference type="EMBL" id="KJD32101.1"/>
    </source>
</evidence>
<dbReference type="RefSeq" id="WP_044626744.1">
    <property type="nucleotide sequence ID" value="NZ_JTDV01000010.1"/>
</dbReference>
<reference evidence="1 3" key="1">
    <citation type="journal article" date="2015" name="Antonie Van Leeuwenhoek">
        <title>Tamlana nanhaiensis sp. nov., isolated from surface seawater collected from the South China Sea.</title>
        <authorList>
            <person name="Liu X."/>
            <person name="Lai Q."/>
            <person name="Du Y."/>
            <person name="Li G."/>
            <person name="Sun F."/>
            <person name="Shao Z."/>
        </authorList>
    </citation>
    <scope>NUCLEOTIDE SEQUENCE [LARGE SCALE GENOMIC DNA]</scope>
    <source>
        <strain evidence="1 3">FHC16</strain>
    </source>
</reference>
<keyword evidence="3" id="KW-1185">Reference proteome</keyword>
<dbReference type="PATRIC" id="fig|1382798.3.peg.726"/>